<dbReference type="SUPFAM" id="SSF48452">
    <property type="entry name" value="TPR-like"/>
    <property type="match status" value="1"/>
</dbReference>
<organism evidence="2 3">
    <name type="scientific">Lophium mytilinum</name>
    <dbReference type="NCBI Taxonomy" id="390894"/>
    <lineage>
        <taxon>Eukaryota</taxon>
        <taxon>Fungi</taxon>
        <taxon>Dikarya</taxon>
        <taxon>Ascomycota</taxon>
        <taxon>Pezizomycotina</taxon>
        <taxon>Dothideomycetes</taxon>
        <taxon>Pleosporomycetidae</taxon>
        <taxon>Mytilinidiales</taxon>
        <taxon>Mytilinidiaceae</taxon>
        <taxon>Lophium</taxon>
    </lineage>
</organism>
<dbReference type="EMBL" id="MU004195">
    <property type="protein sequence ID" value="KAF2491466.1"/>
    <property type="molecule type" value="Genomic_DNA"/>
</dbReference>
<feature type="region of interest" description="Disordered" evidence="1">
    <location>
        <begin position="555"/>
        <end position="583"/>
    </location>
</feature>
<evidence type="ECO:0000256" key="1">
    <source>
        <dbReference type="SAM" id="MobiDB-lite"/>
    </source>
</evidence>
<evidence type="ECO:0008006" key="4">
    <source>
        <dbReference type="Google" id="ProtNLM"/>
    </source>
</evidence>
<dbReference type="OrthoDB" id="674604at2759"/>
<dbReference type="InterPro" id="IPR027417">
    <property type="entry name" value="P-loop_NTPase"/>
</dbReference>
<dbReference type="SMART" id="SM00028">
    <property type="entry name" value="TPR"/>
    <property type="match status" value="3"/>
</dbReference>
<dbReference type="InterPro" id="IPR019734">
    <property type="entry name" value="TPR_rpt"/>
</dbReference>
<evidence type="ECO:0000313" key="3">
    <source>
        <dbReference type="Proteomes" id="UP000799750"/>
    </source>
</evidence>
<dbReference type="InterPro" id="IPR011990">
    <property type="entry name" value="TPR-like_helical_dom_sf"/>
</dbReference>
<sequence length="583" mass="65253">MELTSTGVDFEQFAIGLNLASFPEAAQFVAREKELLKMHELLHGHSSRSAVVLHGLGGIGRLSWRSNTISNDSDCSAVDVRRYLPESDHGSIIITTRSARVTQGRRLQVQKLTGTEDGLKILSNMSGREGIENDPDAKALVMKLDGLPLALSTAGAYLEHVTFSFAEYLQLYEASWLKLQMTSPMLSSYEDRSLYTTWQVTFDQIRKQNAASAQLLKLWAYFDKQDVWFEPLQHACSADDKWIRKLTAQDDEWIRKLTEDDLNFNEAVRLLCVYVLAHAEPSLRQPSRFAGYSLHSCVHSWTISVLNCEWDNNLARLALTCVAFEVPSRDVDKWWRLQQRLLQHAARHEYFIADGIVDTKGIEWVLHNLGSLYGDQGKLADAEAMYTRALQGYKEALGPKHTLTLKMINNLGIVYVKQGLLYADQGKLANAEAMYTRALEGYEEALGLKHTSTLNTVHNLGILYKKQGKLANAEAMYTRALQGYEEALGLQLVPSYLPALITMWSLGDLFSMIGRTDSAKAMYSRALAGYTTVEGPSSESCRQLKDLLQALQVASNEPKAGQDESTEIGAPKSRSLERKHSTS</sequence>
<dbReference type="AlphaFoldDB" id="A0A6A6QHF7"/>
<keyword evidence="3" id="KW-1185">Reference proteome</keyword>
<feature type="compositionally biased region" description="Basic and acidic residues" evidence="1">
    <location>
        <begin position="574"/>
        <end position="583"/>
    </location>
</feature>
<evidence type="ECO:0000313" key="2">
    <source>
        <dbReference type="EMBL" id="KAF2491466.1"/>
    </source>
</evidence>
<gene>
    <name evidence="2" type="ORF">BU16DRAFT_565165</name>
</gene>
<dbReference type="InterPro" id="IPR053137">
    <property type="entry name" value="NLR-like"/>
</dbReference>
<dbReference type="PANTHER" id="PTHR46082">
    <property type="entry name" value="ATP/GTP-BINDING PROTEIN-RELATED"/>
    <property type="match status" value="1"/>
</dbReference>
<name>A0A6A6QHF7_9PEZI</name>
<dbReference type="Gene3D" id="1.25.40.10">
    <property type="entry name" value="Tetratricopeptide repeat domain"/>
    <property type="match status" value="2"/>
</dbReference>
<protein>
    <recommendedName>
        <fullName evidence="4">TPR-like protein</fullName>
    </recommendedName>
</protein>
<dbReference type="SUPFAM" id="SSF52540">
    <property type="entry name" value="P-loop containing nucleoside triphosphate hydrolases"/>
    <property type="match status" value="1"/>
</dbReference>
<dbReference type="Proteomes" id="UP000799750">
    <property type="component" value="Unassembled WGS sequence"/>
</dbReference>
<dbReference type="Pfam" id="PF13424">
    <property type="entry name" value="TPR_12"/>
    <property type="match status" value="1"/>
</dbReference>
<dbReference type="Pfam" id="PF13374">
    <property type="entry name" value="TPR_10"/>
    <property type="match status" value="1"/>
</dbReference>
<proteinExistence type="predicted"/>
<reference evidence="2" key="1">
    <citation type="journal article" date="2020" name="Stud. Mycol.">
        <title>101 Dothideomycetes genomes: a test case for predicting lifestyles and emergence of pathogens.</title>
        <authorList>
            <person name="Haridas S."/>
            <person name="Albert R."/>
            <person name="Binder M."/>
            <person name="Bloem J."/>
            <person name="Labutti K."/>
            <person name="Salamov A."/>
            <person name="Andreopoulos B."/>
            <person name="Baker S."/>
            <person name="Barry K."/>
            <person name="Bills G."/>
            <person name="Bluhm B."/>
            <person name="Cannon C."/>
            <person name="Castanera R."/>
            <person name="Culley D."/>
            <person name="Daum C."/>
            <person name="Ezra D."/>
            <person name="Gonzalez J."/>
            <person name="Henrissat B."/>
            <person name="Kuo A."/>
            <person name="Liang C."/>
            <person name="Lipzen A."/>
            <person name="Lutzoni F."/>
            <person name="Magnuson J."/>
            <person name="Mondo S."/>
            <person name="Nolan M."/>
            <person name="Ohm R."/>
            <person name="Pangilinan J."/>
            <person name="Park H.-J."/>
            <person name="Ramirez L."/>
            <person name="Alfaro M."/>
            <person name="Sun H."/>
            <person name="Tritt A."/>
            <person name="Yoshinaga Y."/>
            <person name="Zwiers L.-H."/>
            <person name="Turgeon B."/>
            <person name="Goodwin S."/>
            <person name="Spatafora J."/>
            <person name="Crous P."/>
            <person name="Grigoriev I."/>
        </authorList>
    </citation>
    <scope>NUCLEOTIDE SEQUENCE</scope>
    <source>
        <strain evidence="2">CBS 269.34</strain>
    </source>
</reference>
<accession>A0A6A6QHF7</accession>
<dbReference type="PANTHER" id="PTHR46082:SF6">
    <property type="entry name" value="AAA+ ATPASE DOMAIN-CONTAINING PROTEIN-RELATED"/>
    <property type="match status" value="1"/>
</dbReference>